<dbReference type="AlphaFoldDB" id="A0A098VTL3"/>
<reference evidence="1 2" key="1">
    <citation type="submission" date="2014-04" db="EMBL/GenBank/DDBJ databases">
        <title>A new species of microsporidia sheds light on the evolution of extreme parasitism.</title>
        <authorList>
            <person name="Haag K.L."/>
            <person name="James T.Y."/>
            <person name="Larsson R."/>
            <person name="Schaer T.M."/>
            <person name="Refardt D."/>
            <person name="Pombert J.-F."/>
            <person name="Ebert D."/>
        </authorList>
    </citation>
    <scope>NUCLEOTIDE SEQUENCE [LARGE SCALE GENOMIC DNA]</scope>
    <source>
        <strain evidence="1 2">UGP3</strain>
        <tissue evidence="1">Spores</tissue>
    </source>
</reference>
<evidence type="ECO:0008006" key="3">
    <source>
        <dbReference type="Google" id="ProtNLM"/>
    </source>
</evidence>
<sequence>MVASCSSSVNPSIDENISAAMSSKSEQCYVEKTQPTPRFSGFVKFFNTQKGYGFIIPTEDLSLYYKIVPSEIQGPKGIQAGNVTGPRGSHSQVPISTGFFPPGTFNNPDGILLNGMLQGNNPALGPILYPTPPGFYPPGVISISPTVLTQHFQKSQDPSSNIVDIQIEQRQGEMSQIGST</sequence>
<dbReference type="Proteomes" id="UP000029725">
    <property type="component" value="Unassembled WGS sequence"/>
</dbReference>
<comment type="caution">
    <text evidence="1">The sequence shown here is derived from an EMBL/GenBank/DDBJ whole genome shotgun (WGS) entry which is preliminary data.</text>
</comment>
<organism evidence="1 2">
    <name type="scientific">Mitosporidium daphniae</name>
    <dbReference type="NCBI Taxonomy" id="1485682"/>
    <lineage>
        <taxon>Eukaryota</taxon>
        <taxon>Fungi</taxon>
        <taxon>Fungi incertae sedis</taxon>
        <taxon>Microsporidia</taxon>
        <taxon>Mitosporidium</taxon>
    </lineage>
</organism>
<evidence type="ECO:0000313" key="1">
    <source>
        <dbReference type="EMBL" id="KGG52307.1"/>
    </source>
</evidence>
<protein>
    <recommendedName>
        <fullName evidence="3">CSD domain-containing protein</fullName>
    </recommendedName>
</protein>
<name>A0A098VTL3_9MICR</name>
<dbReference type="VEuPathDB" id="MicrosporidiaDB:DI09_18p130"/>
<proteinExistence type="predicted"/>
<dbReference type="RefSeq" id="XP_013238734.1">
    <property type="nucleotide sequence ID" value="XM_013383280.1"/>
</dbReference>
<dbReference type="Gene3D" id="2.40.50.140">
    <property type="entry name" value="Nucleic acid-binding proteins"/>
    <property type="match status" value="1"/>
</dbReference>
<evidence type="ECO:0000313" key="2">
    <source>
        <dbReference type="Proteomes" id="UP000029725"/>
    </source>
</evidence>
<dbReference type="EMBL" id="JMKJ01000099">
    <property type="protein sequence ID" value="KGG52307.1"/>
    <property type="molecule type" value="Genomic_DNA"/>
</dbReference>
<dbReference type="SUPFAM" id="SSF50249">
    <property type="entry name" value="Nucleic acid-binding proteins"/>
    <property type="match status" value="1"/>
</dbReference>
<keyword evidence="2" id="KW-1185">Reference proteome</keyword>
<accession>A0A098VTL3</accession>
<dbReference type="OrthoDB" id="422005at2759"/>
<dbReference type="GeneID" id="25258790"/>
<dbReference type="InterPro" id="IPR012340">
    <property type="entry name" value="NA-bd_OB-fold"/>
</dbReference>
<dbReference type="HOGENOM" id="CLU_1496587_0_0_1"/>
<gene>
    <name evidence="1" type="ORF">DI09_18p130</name>
</gene>